<sequence length="75" mass="8224">RIPCTSLTERKCCESRCFTLANPVTPASDTGSPFLQHVVSRADPQFSLILTNIYSELSSHLGLDVTSSMTYTSKL</sequence>
<dbReference type="AlphaFoldDB" id="A0A5K3ETP9"/>
<organism evidence="1">
    <name type="scientific">Mesocestoides corti</name>
    <name type="common">Flatworm</name>
    <dbReference type="NCBI Taxonomy" id="53468"/>
    <lineage>
        <taxon>Eukaryota</taxon>
        <taxon>Metazoa</taxon>
        <taxon>Spiralia</taxon>
        <taxon>Lophotrochozoa</taxon>
        <taxon>Platyhelminthes</taxon>
        <taxon>Cestoda</taxon>
        <taxon>Eucestoda</taxon>
        <taxon>Cyclophyllidea</taxon>
        <taxon>Mesocestoididae</taxon>
        <taxon>Mesocestoides</taxon>
    </lineage>
</organism>
<protein>
    <submittedName>
        <fullName evidence="1">Lysosomal trafficking regulator lyst</fullName>
    </submittedName>
</protein>
<name>A0A5K3ETP9_MESCO</name>
<reference evidence="1" key="1">
    <citation type="submission" date="2019-11" db="UniProtKB">
        <authorList>
            <consortium name="WormBaseParasite"/>
        </authorList>
    </citation>
    <scope>IDENTIFICATION</scope>
</reference>
<evidence type="ECO:0000313" key="1">
    <source>
        <dbReference type="WBParaSite" id="MCU_003022-RA"/>
    </source>
</evidence>
<proteinExistence type="predicted"/>
<accession>A0A5K3ETP9</accession>
<dbReference type="WBParaSite" id="MCU_003022-RA">
    <property type="protein sequence ID" value="MCU_003022-RA"/>
    <property type="gene ID" value="MCU_003022"/>
</dbReference>